<feature type="transmembrane region" description="Helical" evidence="1">
    <location>
        <begin position="73"/>
        <end position="101"/>
    </location>
</feature>
<dbReference type="Proteomes" id="UP000623419">
    <property type="component" value="Unassembled WGS sequence"/>
</dbReference>
<gene>
    <name evidence="2" type="ORF">GCM10011521_14850</name>
</gene>
<keyword evidence="3" id="KW-1185">Reference proteome</keyword>
<dbReference type="RefSeq" id="WP_188662674.1">
    <property type="nucleotide sequence ID" value="NZ_BMKC01000001.1"/>
</dbReference>
<evidence type="ECO:0000313" key="2">
    <source>
        <dbReference type="EMBL" id="GGA77565.1"/>
    </source>
</evidence>
<keyword evidence="1" id="KW-0812">Transmembrane</keyword>
<protein>
    <submittedName>
        <fullName evidence="2">Uncharacterized protein</fullName>
    </submittedName>
</protein>
<dbReference type="EMBL" id="BMKC01000001">
    <property type="protein sequence ID" value="GGA77565.1"/>
    <property type="molecule type" value="Genomic_DNA"/>
</dbReference>
<organism evidence="2 3">
    <name type="scientific">Arenimonas soli</name>
    <dbReference type="NCBI Taxonomy" id="2269504"/>
    <lineage>
        <taxon>Bacteria</taxon>
        <taxon>Pseudomonadati</taxon>
        <taxon>Pseudomonadota</taxon>
        <taxon>Gammaproteobacteria</taxon>
        <taxon>Lysobacterales</taxon>
        <taxon>Lysobacteraceae</taxon>
        <taxon>Arenimonas</taxon>
    </lineage>
</organism>
<evidence type="ECO:0000313" key="3">
    <source>
        <dbReference type="Proteomes" id="UP000623419"/>
    </source>
</evidence>
<proteinExistence type="predicted"/>
<reference evidence="3" key="1">
    <citation type="journal article" date="2019" name="Int. J. Syst. Evol. Microbiol.">
        <title>The Global Catalogue of Microorganisms (GCM) 10K type strain sequencing project: providing services to taxonomists for standard genome sequencing and annotation.</title>
        <authorList>
            <consortium name="The Broad Institute Genomics Platform"/>
            <consortium name="The Broad Institute Genome Sequencing Center for Infectious Disease"/>
            <person name="Wu L."/>
            <person name="Ma J."/>
        </authorList>
    </citation>
    <scope>NUCLEOTIDE SEQUENCE [LARGE SCALE GENOMIC DNA]</scope>
    <source>
        <strain evidence="3">CGMCC 1.15905</strain>
    </source>
</reference>
<sequence>MTPNRFSTLRRFVELPDDEFNAMHDKAFERATRILKASAATFSIIISALYIYLVTSTEVLGDTRGIPDALKTAIVIAALGYAGLVLSLNRCVLLFASGAVFRSFAASLQRQ</sequence>
<keyword evidence="1" id="KW-0472">Membrane</keyword>
<comment type="caution">
    <text evidence="2">The sequence shown here is derived from an EMBL/GenBank/DDBJ whole genome shotgun (WGS) entry which is preliminary data.</text>
</comment>
<accession>A0ABQ1HH59</accession>
<keyword evidence="1" id="KW-1133">Transmembrane helix</keyword>
<name>A0ABQ1HH59_9GAMM</name>
<feature type="transmembrane region" description="Helical" evidence="1">
    <location>
        <begin position="34"/>
        <end position="53"/>
    </location>
</feature>
<evidence type="ECO:0000256" key="1">
    <source>
        <dbReference type="SAM" id="Phobius"/>
    </source>
</evidence>